<evidence type="ECO:0000256" key="1">
    <source>
        <dbReference type="SAM" id="MobiDB-lite"/>
    </source>
</evidence>
<organism evidence="2 3">
    <name type="scientific">Amblyomma americanum</name>
    <name type="common">Lone star tick</name>
    <dbReference type="NCBI Taxonomy" id="6943"/>
    <lineage>
        <taxon>Eukaryota</taxon>
        <taxon>Metazoa</taxon>
        <taxon>Ecdysozoa</taxon>
        <taxon>Arthropoda</taxon>
        <taxon>Chelicerata</taxon>
        <taxon>Arachnida</taxon>
        <taxon>Acari</taxon>
        <taxon>Parasitiformes</taxon>
        <taxon>Ixodida</taxon>
        <taxon>Ixodoidea</taxon>
        <taxon>Ixodidae</taxon>
        <taxon>Amblyomminae</taxon>
        <taxon>Amblyomma</taxon>
    </lineage>
</organism>
<accession>A0AAQ4ECY7</accession>
<keyword evidence="3" id="KW-1185">Reference proteome</keyword>
<feature type="compositionally biased region" description="Basic and acidic residues" evidence="1">
    <location>
        <begin position="40"/>
        <end position="52"/>
    </location>
</feature>
<feature type="compositionally biased region" description="Low complexity" evidence="1">
    <location>
        <begin position="1"/>
        <end position="22"/>
    </location>
</feature>
<feature type="region of interest" description="Disordered" evidence="1">
    <location>
        <begin position="94"/>
        <end position="143"/>
    </location>
</feature>
<protein>
    <submittedName>
        <fullName evidence="2">Uncharacterized protein</fullName>
    </submittedName>
</protein>
<reference evidence="2 3" key="1">
    <citation type="journal article" date="2023" name="Arcadia Sci">
        <title>De novo assembly of a long-read Amblyomma americanum tick genome.</title>
        <authorList>
            <person name="Chou S."/>
            <person name="Poskanzer K.E."/>
            <person name="Rollins M."/>
            <person name="Thuy-Boun P.S."/>
        </authorList>
    </citation>
    <scope>NUCLEOTIDE SEQUENCE [LARGE SCALE GENOMIC DNA]</scope>
    <source>
        <strain evidence="2">F_SG_1</strain>
        <tissue evidence="2">Salivary glands</tissue>
    </source>
</reference>
<feature type="compositionally biased region" description="Low complexity" evidence="1">
    <location>
        <begin position="108"/>
        <end position="118"/>
    </location>
</feature>
<sequence length="143" mass="14661">MLRSPSESMTLFLSSASSSSADDLTDAHSQPATPEAADTDSGHDNLAERTPQDDLAGDGADGSVESDRSSEATDDAASTSAPVQVLAAAEALVAPEPVLPRRARRRPAAAYGAASARTKASRSWNRSTAVPAAARMHSRTGLA</sequence>
<feature type="region of interest" description="Disordered" evidence="1">
    <location>
        <begin position="1"/>
        <end position="82"/>
    </location>
</feature>
<dbReference type="EMBL" id="JARKHS020018300">
    <property type="protein sequence ID" value="KAK8772443.1"/>
    <property type="molecule type" value="Genomic_DNA"/>
</dbReference>
<evidence type="ECO:0000313" key="3">
    <source>
        <dbReference type="Proteomes" id="UP001321473"/>
    </source>
</evidence>
<evidence type="ECO:0000313" key="2">
    <source>
        <dbReference type="EMBL" id="KAK8772443.1"/>
    </source>
</evidence>
<comment type="caution">
    <text evidence="2">The sequence shown here is derived from an EMBL/GenBank/DDBJ whole genome shotgun (WGS) entry which is preliminary data.</text>
</comment>
<dbReference type="Proteomes" id="UP001321473">
    <property type="component" value="Unassembled WGS sequence"/>
</dbReference>
<proteinExistence type="predicted"/>
<dbReference type="AlphaFoldDB" id="A0AAQ4ECY7"/>
<gene>
    <name evidence="2" type="ORF">V5799_024314</name>
</gene>
<name>A0AAQ4ECY7_AMBAM</name>